<dbReference type="PANTHER" id="PTHR10953:SF102">
    <property type="entry name" value="ADENYLYLTRANSFERASE AND SULFURTRANSFERASE MOCS3"/>
    <property type="match status" value="1"/>
</dbReference>
<dbReference type="NCBIfam" id="NF004281">
    <property type="entry name" value="PRK05690.1"/>
    <property type="match status" value="1"/>
</dbReference>
<feature type="active site" description="Cysteine persulfide intermediate; for sulfurtransferase activity" evidence="11">
    <location>
        <position position="468"/>
    </location>
</feature>
<evidence type="ECO:0000256" key="6">
    <source>
        <dbReference type="ARBA" id="ARBA00022741"/>
    </source>
</evidence>
<dbReference type="GO" id="GO:0004792">
    <property type="term" value="F:thiosulfate-cyanide sulfurtransferase activity"/>
    <property type="evidence" value="ECO:0007669"/>
    <property type="project" value="TreeGrafter"/>
</dbReference>
<comment type="function">
    <text evidence="11">Plays a central role in 2-thiolation of mcm(5)S(2)U at tRNA wobble positions of cytosolic tRNA(Lys), tRNA(Glu) and tRNA(Gln). Acts by mediating the C-terminal thiocarboxylation of the sulfur carrier URM1. Its N-terminus first activates URM1 as acyl-adenylate (-COAMP), then the persulfide sulfur on the catalytic cysteine is transferred to URM1 to form thiocarboxylation (-COSH) of its C-terminus. The reaction probably involves hydrogen sulfide that is generated from the persulfide intermediate and that acts as nucleophile towards URM1. Subsequently, a transient disulfide bond is formed. Does not use thiosulfate as sulfur donor; NFS1 probably acting as a sulfur donor for thiocarboxylation reactions.</text>
</comment>
<dbReference type="EC" id="2.7.7.-" evidence="11"/>
<keyword evidence="3 11" id="KW-0808">Transferase</keyword>
<dbReference type="PANTHER" id="PTHR10953">
    <property type="entry name" value="UBIQUITIN-ACTIVATING ENZYME E1"/>
    <property type="match status" value="1"/>
</dbReference>
<keyword evidence="9 11" id="KW-0501">Molybdenum cofactor biosynthesis</keyword>
<keyword evidence="15" id="KW-1185">Reference proteome</keyword>
<comment type="cofactor">
    <cofactor evidence="11">
        <name>Zn(2+)</name>
        <dbReference type="ChEBI" id="CHEBI:29105"/>
    </cofactor>
    <text evidence="11">Binds 1 zinc ion per subunit.</text>
</comment>
<evidence type="ECO:0000256" key="4">
    <source>
        <dbReference type="ARBA" id="ARBA00022694"/>
    </source>
</evidence>
<keyword evidence="6 11" id="KW-0547">Nucleotide-binding</keyword>
<dbReference type="InterPro" id="IPR036873">
    <property type="entry name" value="Rhodanese-like_dom_sf"/>
</dbReference>
<evidence type="ECO:0000256" key="10">
    <source>
        <dbReference type="ARBA" id="ARBA00023268"/>
    </source>
</evidence>
<dbReference type="GO" id="GO:0070566">
    <property type="term" value="F:adenylyltransferase activity"/>
    <property type="evidence" value="ECO:0007669"/>
    <property type="project" value="InterPro"/>
</dbReference>
<proteinExistence type="inferred from homology"/>
<dbReference type="InterPro" id="IPR000594">
    <property type="entry name" value="ThiF_NAD_FAD-bd"/>
</dbReference>
<dbReference type="GO" id="GO:0046872">
    <property type="term" value="F:metal ion binding"/>
    <property type="evidence" value="ECO:0007669"/>
    <property type="project" value="UniProtKB-KW"/>
</dbReference>
<dbReference type="FunFam" id="3.40.50.720:FF:000206">
    <property type="entry name" value="Adenylyltransferase and sulfurtransferase MOCS3"/>
    <property type="match status" value="1"/>
</dbReference>
<dbReference type="EC" id="2.8.1.-" evidence="11"/>
<feature type="binding site" evidence="11">
    <location>
        <position position="358"/>
    </location>
    <ligand>
        <name>Zn(2+)</name>
        <dbReference type="ChEBI" id="CHEBI:29105"/>
    </ligand>
</feature>
<feature type="binding site" evidence="11">
    <location>
        <begin position="178"/>
        <end position="182"/>
    </location>
    <ligand>
        <name>ATP</name>
        <dbReference type="ChEBI" id="CHEBI:30616"/>
    </ligand>
</feature>
<comment type="pathway">
    <text evidence="11">tRNA modification; 5-methoxycarbonylmethyl-2-thiouridine-tRNA biosynthesis.</text>
</comment>
<evidence type="ECO:0000256" key="11">
    <source>
        <dbReference type="HAMAP-Rule" id="MF_03049"/>
    </source>
</evidence>
<dbReference type="Gene3D" id="3.40.250.10">
    <property type="entry name" value="Rhodanese-like domain"/>
    <property type="match status" value="1"/>
</dbReference>
<evidence type="ECO:0000256" key="8">
    <source>
        <dbReference type="ARBA" id="ARBA00022840"/>
    </source>
</evidence>
<name>A0A913ZDE9_PATMI</name>
<comment type="similarity">
    <text evidence="11">In the N-terminal section; belongs to the HesA/MoeB/ThiF family. UBA4 subfamily.</text>
</comment>
<dbReference type="FunFam" id="3.40.250.10:FF:000014">
    <property type="entry name" value="Adenylyltransferase and sulfurtransferase MOCS3"/>
    <property type="match status" value="1"/>
</dbReference>
<dbReference type="HAMAP" id="MF_03049">
    <property type="entry name" value="MOCS3_Uba4"/>
    <property type="match status" value="1"/>
</dbReference>
<dbReference type="OMA" id="IPDVGMD"/>
<sequence length="513" mass="56305">MAYRSREKTTKPRLFTSDTTEYEFVFSCRFQFSQCTIHIACVYYKPFVVMDVEKLQAQLEDARREIEVLKKMLNLKEKNPKGQLEKEEGLPDDCPMKEECCENTALSRKKTKLDNASIERYCRQLILPEIGVKGQLSLCNSSVLIVGAGGLGCPAAIYLAAAGIGHLGIVDYDAVELGNLHRQVLHSEAGIGHSKSTSISSSVSRLNSSVTCVPYHMQLDSSNAMDLVHKYDIVLDCTDNVATRYLLNDACVLARKPLVSGSALRFEGQLTVYSYEGGPCYRCLYPKPPPPETVTNCSSGGVLGVVPGIIGCFQALEALKIALGISVSFSQKLLLVDGLDGSLRTIKLRPKQPGCAVCGTQPSVKNLIDYEQFCGASATDKCVSLHLLSPEDRISVDNLSSILQEENVVTSLVLLDVRPAVEFEICRLPHFINIPINDLGKSDCVDLIRREAVNRADTGEKAQVLVICRRGNDSQIAVKLLQEKLASFPAVIKDIKGGLAAWTNHIDPNFPRY</sequence>
<feature type="binding site" evidence="11">
    <location>
        <position position="280"/>
    </location>
    <ligand>
        <name>Zn(2+)</name>
        <dbReference type="ChEBI" id="CHEBI:29105"/>
    </ligand>
</feature>
<dbReference type="InterPro" id="IPR035985">
    <property type="entry name" value="Ubiquitin-activating_enz"/>
</dbReference>
<dbReference type="InterPro" id="IPR028885">
    <property type="entry name" value="MOCS3/Uba4"/>
</dbReference>
<keyword evidence="7 11" id="KW-0862">Zinc</keyword>
<feature type="binding site" evidence="11">
    <location>
        <begin position="239"/>
        <end position="240"/>
    </location>
    <ligand>
        <name>ATP</name>
        <dbReference type="ChEBI" id="CHEBI:30616"/>
    </ligand>
</feature>
<evidence type="ECO:0000256" key="9">
    <source>
        <dbReference type="ARBA" id="ARBA00023150"/>
    </source>
</evidence>
<dbReference type="Pfam" id="PF00899">
    <property type="entry name" value="ThiF"/>
    <property type="match status" value="1"/>
</dbReference>
<keyword evidence="10 11" id="KW-0511">Multifunctional enzyme</keyword>
<feature type="binding site" evidence="11">
    <location>
        <position position="171"/>
    </location>
    <ligand>
        <name>ATP</name>
        <dbReference type="ChEBI" id="CHEBI:30616"/>
    </ligand>
</feature>
<dbReference type="PROSITE" id="PS50206">
    <property type="entry name" value="RHODANESE_3"/>
    <property type="match status" value="1"/>
</dbReference>
<dbReference type="RefSeq" id="XP_038049803.1">
    <property type="nucleotide sequence ID" value="XM_038193875.1"/>
</dbReference>
<keyword evidence="5 11" id="KW-0479">Metal-binding</keyword>
<protein>
    <recommendedName>
        <fullName evidence="11">Adenylyltransferase and sulfurtransferase MOCS3 homolog</fullName>
    </recommendedName>
    <alternativeName>
        <fullName evidence="11">UBA4 homolog</fullName>
    </alternativeName>
    <alternativeName>
        <fullName evidence="11">Ubiquitin-like protein activator 4 homolog</fullName>
    </alternativeName>
    <domain>
        <recommendedName>
            <fullName evidence="11">Adenylyltransferase</fullName>
            <ecNumber evidence="11">2.7.7.-</ecNumber>
        </recommendedName>
    </domain>
    <domain>
        <recommendedName>
            <fullName evidence="11">Sulfurtransferase</fullName>
            <ecNumber evidence="11">2.8.1.-</ecNumber>
        </recommendedName>
    </domain>
</protein>
<dbReference type="SUPFAM" id="SSF69572">
    <property type="entry name" value="Activating enzymes of the ubiquitin-like proteins"/>
    <property type="match status" value="1"/>
</dbReference>
<dbReference type="InterPro" id="IPR001763">
    <property type="entry name" value="Rhodanese-like_dom"/>
</dbReference>
<feature type="binding site" evidence="11">
    <location>
        <position position="355"/>
    </location>
    <ligand>
        <name>Zn(2+)</name>
        <dbReference type="ChEBI" id="CHEBI:29105"/>
    </ligand>
</feature>
<keyword evidence="12" id="KW-0175">Coiled coil</keyword>
<evidence type="ECO:0000313" key="14">
    <source>
        <dbReference type="EnsemblMetazoa" id="XP_038049803.1"/>
    </source>
</evidence>
<evidence type="ECO:0000256" key="2">
    <source>
        <dbReference type="ARBA" id="ARBA00022490"/>
    </source>
</evidence>
<reference evidence="14" key="1">
    <citation type="submission" date="2022-11" db="UniProtKB">
        <authorList>
            <consortium name="EnsemblMetazoa"/>
        </authorList>
    </citation>
    <scope>IDENTIFICATION</scope>
</reference>
<dbReference type="CDD" id="cd00757">
    <property type="entry name" value="ThiF_MoeB_HesA_family"/>
    <property type="match status" value="1"/>
</dbReference>
<dbReference type="GO" id="GO:0002143">
    <property type="term" value="P:tRNA wobble position uridine thiolation"/>
    <property type="evidence" value="ECO:0007669"/>
    <property type="project" value="InterPro"/>
</dbReference>
<feature type="binding site" evidence="11">
    <location>
        <position position="283"/>
    </location>
    <ligand>
        <name>Zn(2+)</name>
        <dbReference type="ChEBI" id="CHEBI:29105"/>
    </ligand>
</feature>
<dbReference type="InterPro" id="IPR045886">
    <property type="entry name" value="ThiF/MoeB/HesA"/>
</dbReference>
<keyword evidence="4 11" id="KW-0819">tRNA processing</keyword>
<dbReference type="GO" id="GO:0005829">
    <property type="term" value="C:cytosol"/>
    <property type="evidence" value="ECO:0007669"/>
    <property type="project" value="UniProtKB-SubCell"/>
</dbReference>
<dbReference type="Pfam" id="PF00581">
    <property type="entry name" value="Rhodanese"/>
    <property type="match status" value="1"/>
</dbReference>
<dbReference type="GO" id="GO:0032447">
    <property type="term" value="P:protein urmylation"/>
    <property type="evidence" value="ECO:0007669"/>
    <property type="project" value="TreeGrafter"/>
</dbReference>
<dbReference type="OrthoDB" id="10261062at2759"/>
<organism evidence="14 15">
    <name type="scientific">Patiria miniata</name>
    <name type="common">Bat star</name>
    <name type="synonym">Asterina miniata</name>
    <dbReference type="NCBI Taxonomy" id="46514"/>
    <lineage>
        <taxon>Eukaryota</taxon>
        <taxon>Metazoa</taxon>
        <taxon>Echinodermata</taxon>
        <taxon>Eleutherozoa</taxon>
        <taxon>Asterozoa</taxon>
        <taxon>Asteroidea</taxon>
        <taxon>Valvatacea</taxon>
        <taxon>Valvatida</taxon>
        <taxon>Asterinidae</taxon>
        <taxon>Patiria</taxon>
    </lineage>
</organism>
<feature type="coiled-coil region" evidence="12">
    <location>
        <begin position="52"/>
        <end position="79"/>
    </location>
</feature>
<dbReference type="GO" id="GO:0042292">
    <property type="term" value="F:URM1 activating enzyme activity"/>
    <property type="evidence" value="ECO:0007669"/>
    <property type="project" value="TreeGrafter"/>
</dbReference>
<evidence type="ECO:0000256" key="7">
    <source>
        <dbReference type="ARBA" id="ARBA00022833"/>
    </source>
</evidence>
<comment type="subcellular location">
    <subcellularLocation>
        <location evidence="1">Cytoplasm</location>
        <location evidence="1">Cytosol</location>
    </subcellularLocation>
</comment>
<feature type="binding site" evidence="11">
    <location>
        <position position="195"/>
    </location>
    <ligand>
        <name>ATP</name>
        <dbReference type="ChEBI" id="CHEBI:30616"/>
    </ligand>
</feature>
<keyword evidence="2 11" id="KW-0963">Cytoplasm</keyword>
<evidence type="ECO:0000256" key="5">
    <source>
        <dbReference type="ARBA" id="ARBA00022723"/>
    </source>
</evidence>
<evidence type="ECO:0000313" key="15">
    <source>
        <dbReference type="Proteomes" id="UP000887568"/>
    </source>
</evidence>
<dbReference type="GeneID" id="119723316"/>
<accession>A0A913ZDE9</accession>
<evidence type="ECO:0000256" key="1">
    <source>
        <dbReference type="ARBA" id="ARBA00004514"/>
    </source>
</evidence>
<dbReference type="AlphaFoldDB" id="A0A913ZDE9"/>
<dbReference type="CTD" id="27304"/>
<dbReference type="EnsemblMetazoa" id="XM_038193875.1">
    <property type="protein sequence ID" value="XP_038049803.1"/>
    <property type="gene ID" value="LOC119723316"/>
</dbReference>
<evidence type="ECO:0000256" key="3">
    <source>
        <dbReference type="ARBA" id="ARBA00022679"/>
    </source>
</evidence>
<dbReference type="GO" id="GO:0005524">
    <property type="term" value="F:ATP binding"/>
    <property type="evidence" value="ECO:0007669"/>
    <property type="project" value="UniProtKB-KW"/>
</dbReference>
<dbReference type="SMART" id="SM00450">
    <property type="entry name" value="RHOD"/>
    <property type="match status" value="1"/>
</dbReference>
<evidence type="ECO:0000256" key="12">
    <source>
        <dbReference type="SAM" id="Coils"/>
    </source>
</evidence>
<feature type="domain" description="Rhodanese" evidence="13">
    <location>
        <begin position="412"/>
        <end position="511"/>
    </location>
</feature>
<keyword evidence="8 11" id="KW-0067">ATP-binding</keyword>
<feature type="binding site" evidence="11">
    <location>
        <position position="150"/>
    </location>
    <ligand>
        <name>ATP</name>
        <dbReference type="ChEBI" id="CHEBI:30616"/>
    </ligand>
</feature>
<dbReference type="Gene3D" id="3.40.50.720">
    <property type="entry name" value="NAD(P)-binding Rossmann-like Domain"/>
    <property type="match status" value="1"/>
</dbReference>
<dbReference type="GO" id="GO:0006777">
    <property type="term" value="P:Mo-molybdopterin cofactor biosynthetic process"/>
    <property type="evidence" value="ECO:0007669"/>
    <property type="project" value="UniProtKB-UniRule"/>
</dbReference>
<evidence type="ECO:0000259" key="13">
    <source>
        <dbReference type="PROSITE" id="PS50206"/>
    </source>
</evidence>
<dbReference type="Proteomes" id="UP000887568">
    <property type="component" value="Unplaced"/>
</dbReference>
<feature type="active site" description="Glycyl thioester intermediate; for adenylyltransferase activity" evidence="11">
    <location>
        <position position="297"/>
    </location>
</feature>